<comment type="caution">
    <text evidence="1">The sequence shown here is derived from an EMBL/GenBank/DDBJ whole genome shotgun (WGS) entry which is preliminary data.</text>
</comment>
<gene>
    <name evidence="1" type="ORF">AAHA92_28404</name>
</gene>
<organism evidence="1 2">
    <name type="scientific">Salvia divinorum</name>
    <name type="common">Maria pastora</name>
    <name type="synonym">Diviner's sage</name>
    <dbReference type="NCBI Taxonomy" id="28513"/>
    <lineage>
        <taxon>Eukaryota</taxon>
        <taxon>Viridiplantae</taxon>
        <taxon>Streptophyta</taxon>
        <taxon>Embryophyta</taxon>
        <taxon>Tracheophyta</taxon>
        <taxon>Spermatophyta</taxon>
        <taxon>Magnoliopsida</taxon>
        <taxon>eudicotyledons</taxon>
        <taxon>Gunneridae</taxon>
        <taxon>Pentapetalae</taxon>
        <taxon>asterids</taxon>
        <taxon>lamiids</taxon>
        <taxon>Lamiales</taxon>
        <taxon>Lamiaceae</taxon>
        <taxon>Nepetoideae</taxon>
        <taxon>Mentheae</taxon>
        <taxon>Salviinae</taxon>
        <taxon>Salvia</taxon>
        <taxon>Salvia subgen. Calosphace</taxon>
    </lineage>
</organism>
<reference evidence="1 2" key="1">
    <citation type="submission" date="2024-06" db="EMBL/GenBank/DDBJ databases">
        <title>A chromosome level genome sequence of Diviner's sage (Salvia divinorum).</title>
        <authorList>
            <person name="Ford S.A."/>
            <person name="Ro D.-K."/>
            <person name="Ness R.W."/>
            <person name="Phillips M.A."/>
        </authorList>
    </citation>
    <scope>NUCLEOTIDE SEQUENCE [LARGE SCALE GENOMIC DNA]</scope>
    <source>
        <strain evidence="1">SAF-2024a</strain>
        <tissue evidence="1">Leaf</tissue>
    </source>
</reference>
<evidence type="ECO:0000313" key="2">
    <source>
        <dbReference type="Proteomes" id="UP001567538"/>
    </source>
</evidence>
<protein>
    <submittedName>
        <fullName evidence="1">Uncharacterized protein</fullName>
    </submittedName>
</protein>
<dbReference type="Proteomes" id="UP001567538">
    <property type="component" value="Unassembled WGS sequence"/>
</dbReference>
<dbReference type="AlphaFoldDB" id="A0ABD1FUZ2"/>
<name>A0ABD1FUZ2_SALDI</name>
<keyword evidence="2" id="KW-1185">Reference proteome</keyword>
<sequence>MGCTKIWLRDADELSYLLHKKVKAKDKINTDFKIMSKRKAETDSFSLDPIFVGKDDVMKDIAELFSESVEEGKHEFANEIEEDGENRDGHILSHSSLAVSSISFKLNSYCLVS</sequence>
<evidence type="ECO:0000313" key="1">
    <source>
        <dbReference type="EMBL" id="KAL1535647.1"/>
    </source>
</evidence>
<proteinExistence type="predicted"/>
<dbReference type="EMBL" id="JBEAFC010000011">
    <property type="protein sequence ID" value="KAL1535647.1"/>
    <property type="molecule type" value="Genomic_DNA"/>
</dbReference>
<accession>A0ABD1FUZ2</accession>